<dbReference type="Gene3D" id="3.30.2300.20">
    <property type="match status" value="1"/>
</dbReference>
<evidence type="ECO:0000313" key="13">
    <source>
        <dbReference type="Proteomes" id="UP000626148"/>
    </source>
</evidence>
<comment type="subunit">
    <text evidence="6">Monomer.</text>
</comment>
<evidence type="ECO:0000256" key="6">
    <source>
        <dbReference type="HAMAP-Rule" id="MF_01551"/>
    </source>
</evidence>
<feature type="binding site" evidence="6 8">
    <location>
        <position position="237"/>
    </location>
    <ligand>
        <name>S-adenosyl-L-methionine</name>
        <dbReference type="ChEBI" id="CHEBI:59789"/>
    </ligand>
</feature>
<dbReference type="InterPro" id="IPR002877">
    <property type="entry name" value="RNA_MeTrfase_FtsJ_dom"/>
</dbReference>
<dbReference type="GO" id="GO:0008757">
    <property type="term" value="F:S-adenosylmethionine-dependent methyltransferase activity"/>
    <property type="evidence" value="ECO:0007669"/>
    <property type="project" value="UniProtKB-UniRule"/>
</dbReference>
<feature type="domain" description="RlmM ferredoxin-like" evidence="10">
    <location>
        <begin position="7"/>
        <end position="68"/>
    </location>
</feature>
<protein>
    <recommendedName>
        <fullName evidence="6">Ribosomal RNA large subunit methyltransferase M</fullName>
        <ecNumber evidence="6">2.1.1.186</ecNumber>
    </recommendedName>
    <alternativeName>
        <fullName evidence="6">23S rRNA (cytidine2498-2'-O)-methyltransferase</fullName>
    </alternativeName>
    <alternativeName>
        <fullName evidence="6">23S rRNA 2'-O-ribose methyltransferase RlmM</fullName>
    </alternativeName>
</protein>
<evidence type="ECO:0000256" key="1">
    <source>
        <dbReference type="ARBA" id="ARBA00022490"/>
    </source>
</evidence>
<comment type="subcellular location">
    <subcellularLocation>
        <location evidence="6">Cytoplasm</location>
    </subcellularLocation>
</comment>
<comment type="function">
    <text evidence="6">Catalyzes the 2'-O-methylation at nucleotide C2498 in 23S rRNA.</text>
</comment>
<dbReference type="EMBL" id="BMXR01000008">
    <property type="protein sequence ID" value="GGX62384.1"/>
    <property type="molecule type" value="Genomic_DNA"/>
</dbReference>
<sequence>METGSTRLLLLCRPGFEKECLAEITEAAAERGAYGWSRLEADSGFVLFETDQADRLYSQLPQLVFAREAWPVTAELTDLPEKDRVSPILDALGGQPQGGQLFCDTSEGDAYRATARFAGKFVHPLRQAMRGADLLTPKDQPNQPAWHALFLDSSHVLLGLDKPEHRPRWPMGVARLKFPPQAPSRSTLKLEEAFHVFLGPDWRRTMENTHTGVDLGAAPGGWTWQLVNQGLAVQAIDNGPMDEDLMATGQVEHLRADGFTWAPDYPVDWLVCDMVEQPARVAERMLDWLTNGWTRSTIFNLKLPMKKRWQTWQGIREQIDRRLGDAGVRYHLAAKHLYFDREEITVYLTRTDA</sequence>
<dbReference type="InterPro" id="IPR048646">
    <property type="entry name" value="RlmM_THUMP-like"/>
</dbReference>
<dbReference type="Gene3D" id="3.40.50.150">
    <property type="entry name" value="Vaccinia Virus protein VP39"/>
    <property type="match status" value="1"/>
</dbReference>
<keyword evidence="1 6" id="KW-0963">Cytoplasm</keyword>
<dbReference type="Proteomes" id="UP000626148">
    <property type="component" value="Unassembled WGS sequence"/>
</dbReference>
<dbReference type="Gene3D" id="3.30.70.2810">
    <property type="match status" value="1"/>
</dbReference>
<dbReference type="SUPFAM" id="SSF53335">
    <property type="entry name" value="S-adenosyl-L-methionine-dependent methyltransferases"/>
    <property type="match status" value="1"/>
</dbReference>
<gene>
    <name evidence="6 12" type="primary">rlmM</name>
    <name evidence="12" type="ORF">GCM10007392_32850</name>
</gene>
<dbReference type="PANTHER" id="PTHR37524:SF2">
    <property type="entry name" value="RIBOSOMAL RNA METHYLTRANSFERASE FTSJ DOMAIN-CONTAINING PROTEIN"/>
    <property type="match status" value="1"/>
</dbReference>
<keyword evidence="3 6" id="KW-0489">Methyltransferase</keyword>
<dbReference type="PIRSF" id="PIRSF028774">
    <property type="entry name" value="UCP028774"/>
    <property type="match status" value="1"/>
</dbReference>
<keyword evidence="2 6" id="KW-0698">rRNA processing</keyword>
<comment type="similarity">
    <text evidence="6">Belongs to the class I-like SAM-binding methyltransferase superfamily. RNA methyltransferase RlmE family. RlmM subfamily.</text>
</comment>
<dbReference type="RefSeq" id="WP_189610649.1">
    <property type="nucleotide sequence ID" value="NZ_BMXR01000008.1"/>
</dbReference>
<feature type="domain" description="Ribosomal RNA large subunit methyltransferase M THUMP-like" evidence="11">
    <location>
        <begin position="83"/>
        <end position="160"/>
    </location>
</feature>
<dbReference type="NCBIfam" id="NF008734">
    <property type="entry name" value="PRK11760.1"/>
    <property type="match status" value="1"/>
</dbReference>
<keyword evidence="13" id="KW-1185">Reference proteome</keyword>
<keyword evidence="5 6" id="KW-0949">S-adenosyl-L-methionine</keyword>
<keyword evidence="4 6" id="KW-0808">Transferase</keyword>
<dbReference type="Pfam" id="PF01728">
    <property type="entry name" value="FtsJ"/>
    <property type="match status" value="1"/>
</dbReference>
<proteinExistence type="inferred from homology"/>
<dbReference type="GO" id="GO:0006364">
    <property type="term" value="P:rRNA processing"/>
    <property type="evidence" value="ECO:0007669"/>
    <property type="project" value="UniProtKB-UniRule"/>
</dbReference>
<organism evidence="12 13">
    <name type="scientific">Saccharospirillum salsuginis</name>
    <dbReference type="NCBI Taxonomy" id="418750"/>
    <lineage>
        <taxon>Bacteria</taxon>
        <taxon>Pseudomonadati</taxon>
        <taxon>Pseudomonadota</taxon>
        <taxon>Gammaproteobacteria</taxon>
        <taxon>Oceanospirillales</taxon>
        <taxon>Saccharospirillaceae</taxon>
        <taxon>Saccharospirillum</taxon>
    </lineage>
</organism>
<comment type="caution">
    <text evidence="12">The sequence shown here is derived from an EMBL/GenBank/DDBJ whole genome shotgun (WGS) entry which is preliminary data.</text>
</comment>
<dbReference type="Pfam" id="PF18125">
    <property type="entry name" value="RlmM_FDX"/>
    <property type="match status" value="1"/>
</dbReference>
<reference evidence="12" key="1">
    <citation type="journal article" date="2014" name="Int. J. Syst. Evol. Microbiol.">
        <title>Complete genome sequence of Corynebacterium casei LMG S-19264T (=DSM 44701T), isolated from a smear-ripened cheese.</title>
        <authorList>
            <consortium name="US DOE Joint Genome Institute (JGI-PGF)"/>
            <person name="Walter F."/>
            <person name="Albersmeier A."/>
            <person name="Kalinowski J."/>
            <person name="Ruckert C."/>
        </authorList>
    </citation>
    <scope>NUCLEOTIDE SEQUENCE</scope>
    <source>
        <strain evidence="12">KCTC 22169</strain>
    </source>
</reference>
<dbReference type="Pfam" id="PF21239">
    <property type="entry name" value="RLMM_N"/>
    <property type="match status" value="1"/>
</dbReference>
<dbReference type="HAMAP" id="MF_01551">
    <property type="entry name" value="23SrRNA_methyltr_M"/>
    <property type="match status" value="1"/>
</dbReference>
<comment type="catalytic activity">
    <reaction evidence="6">
        <text>cytidine(2498) in 23S rRNA + S-adenosyl-L-methionine = 2'-O-methylcytidine(2498) in 23S rRNA + S-adenosyl-L-homocysteine + H(+)</text>
        <dbReference type="Rhea" id="RHEA:42788"/>
        <dbReference type="Rhea" id="RHEA-COMP:10244"/>
        <dbReference type="Rhea" id="RHEA-COMP:10245"/>
        <dbReference type="ChEBI" id="CHEBI:15378"/>
        <dbReference type="ChEBI" id="CHEBI:57856"/>
        <dbReference type="ChEBI" id="CHEBI:59789"/>
        <dbReference type="ChEBI" id="CHEBI:74495"/>
        <dbReference type="ChEBI" id="CHEBI:82748"/>
        <dbReference type="EC" id="2.1.1.186"/>
    </reaction>
</comment>
<dbReference type="InterPro" id="IPR011224">
    <property type="entry name" value="rRNA_MeTrfase_M"/>
</dbReference>
<evidence type="ECO:0000259" key="9">
    <source>
        <dbReference type="Pfam" id="PF01728"/>
    </source>
</evidence>
<evidence type="ECO:0000256" key="2">
    <source>
        <dbReference type="ARBA" id="ARBA00022552"/>
    </source>
</evidence>
<dbReference type="EC" id="2.1.1.186" evidence="6"/>
<dbReference type="InterPro" id="IPR029063">
    <property type="entry name" value="SAM-dependent_MTases_sf"/>
</dbReference>
<evidence type="ECO:0000256" key="4">
    <source>
        <dbReference type="ARBA" id="ARBA00022679"/>
    </source>
</evidence>
<evidence type="ECO:0000256" key="7">
    <source>
        <dbReference type="PIRSR" id="PIRSR028774-1"/>
    </source>
</evidence>
<dbReference type="InterPro" id="IPR040739">
    <property type="entry name" value="RlmM_FDX"/>
</dbReference>
<evidence type="ECO:0000313" key="12">
    <source>
        <dbReference type="EMBL" id="GGX62384.1"/>
    </source>
</evidence>
<evidence type="ECO:0000256" key="5">
    <source>
        <dbReference type="ARBA" id="ARBA00022691"/>
    </source>
</evidence>
<dbReference type="PANTHER" id="PTHR37524">
    <property type="entry name" value="RIBOSOMAL RNA LARGE SUBUNIT METHYLTRANSFERASE M"/>
    <property type="match status" value="1"/>
</dbReference>
<reference evidence="12" key="2">
    <citation type="submission" date="2020-09" db="EMBL/GenBank/DDBJ databases">
        <authorList>
            <person name="Sun Q."/>
            <person name="Kim S."/>
        </authorList>
    </citation>
    <scope>NUCLEOTIDE SEQUENCE</scope>
    <source>
        <strain evidence="12">KCTC 22169</strain>
    </source>
</reference>
<feature type="binding site" evidence="6 8">
    <location>
        <position position="257"/>
    </location>
    <ligand>
        <name>S-adenosyl-L-methionine</name>
        <dbReference type="ChEBI" id="CHEBI:59789"/>
    </ligand>
</feature>
<feature type="active site" description="Proton acceptor" evidence="6 7">
    <location>
        <position position="302"/>
    </location>
</feature>
<evidence type="ECO:0000259" key="11">
    <source>
        <dbReference type="Pfam" id="PF21239"/>
    </source>
</evidence>
<dbReference type="AlphaFoldDB" id="A0A918NEL1"/>
<evidence type="ECO:0000256" key="3">
    <source>
        <dbReference type="ARBA" id="ARBA00022603"/>
    </source>
</evidence>
<accession>A0A918NEL1</accession>
<evidence type="ECO:0000259" key="10">
    <source>
        <dbReference type="Pfam" id="PF18125"/>
    </source>
</evidence>
<feature type="binding site" evidence="6 8">
    <location>
        <position position="273"/>
    </location>
    <ligand>
        <name>S-adenosyl-L-methionine</name>
        <dbReference type="ChEBI" id="CHEBI:59789"/>
    </ligand>
</feature>
<dbReference type="GO" id="GO:0005737">
    <property type="term" value="C:cytoplasm"/>
    <property type="evidence" value="ECO:0007669"/>
    <property type="project" value="UniProtKB-SubCell"/>
</dbReference>
<evidence type="ECO:0000256" key="8">
    <source>
        <dbReference type="PIRSR" id="PIRSR028774-2"/>
    </source>
</evidence>
<name>A0A918NEL1_9GAMM</name>
<dbReference type="GO" id="GO:0032259">
    <property type="term" value="P:methylation"/>
    <property type="evidence" value="ECO:0007669"/>
    <property type="project" value="UniProtKB-KW"/>
</dbReference>
<feature type="domain" description="Ribosomal RNA methyltransferase FtsJ" evidence="9">
    <location>
        <begin position="184"/>
        <end position="275"/>
    </location>
</feature>
<feature type="binding site" evidence="6 8">
    <location>
        <begin position="218"/>
        <end position="221"/>
    </location>
    <ligand>
        <name>S-adenosyl-L-methionine</name>
        <dbReference type="ChEBI" id="CHEBI:59789"/>
    </ligand>
</feature>
<feature type="binding site" evidence="6 8">
    <location>
        <position position="186"/>
    </location>
    <ligand>
        <name>S-adenosyl-L-methionine</name>
        <dbReference type="ChEBI" id="CHEBI:59789"/>
    </ligand>
</feature>